<proteinExistence type="predicted"/>
<dbReference type="EMBL" id="BAAAZA010000021">
    <property type="protein sequence ID" value="GAA3886083.1"/>
    <property type="molecule type" value="Genomic_DNA"/>
</dbReference>
<evidence type="ECO:0000313" key="2">
    <source>
        <dbReference type="Proteomes" id="UP001501563"/>
    </source>
</evidence>
<reference evidence="2" key="1">
    <citation type="journal article" date="2019" name="Int. J. Syst. Evol. Microbiol.">
        <title>The Global Catalogue of Microorganisms (GCM) 10K type strain sequencing project: providing services to taxonomists for standard genome sequencing and annotation.</title>
        <authorList>
            <consortium name="The Broad Institute Genomics Platform"/>
            <consortium name="The Broad Institute Genome Sequencing Center for Infectious Disease"/>
            <person name="Wu L."/>
            <person name="Ma J."/>
        </authorList>
    </citation>
    <scope>NUCLEOTIDE SEQUENCE [LARGE SCALE GENOMIC DNA]</scope>
    <source>
        <strain evidence="2">JCM 16578</strain>
    </source>
</reference>
<keyword evidence="2" id="KW-1185">Reference proteome</keyword>
<gene>
    <name evidence="1" type="ORF">GCM10022207_61720</name>
</gene>
<dbReference type="Proteomes" id="UP001501563">
    <property type="component" value="Unassembled WGS sequence"/>
</dbReference>
<comment type="caution">
    <text evidence="1">The sequence shown here is derived from an EMBL/GenBank/DDBJ whole genome shotgun (WGS) entry which is preliminary data.</text>
</comment>
<organism evidence="1 2">
    <name type="scientific">Streptomyces lannensis</name>
    <dbReference type="NCBI Taxonomy" id="766498"/>
    <lineage>
        <taxon>Bacteria</taxon>
        <taxon>Bacillati</taxon>
        <taxon>Actinomycetota</taxon>
        <taxon>Actinomycetes</taxon>
        <taxon>Kitasatosporales</taxon>
        <taxon>Streptomycetaceae</taxon>
        <taxon>Streptomyces</taxon>
    </lineage>
</organism>
<accession>A0ABP7KV67</accession>
<name>A0ABP7KV67_9ACTN</name>
<evidence type="ECO:0000313" key="1">
    <source>
        <dbReference type="EMBL" id="GAA3886083.1"/>
    </source>
</evidence>
<dbReference type="RefSeq" id="WP_345552701.1">
    <property type="nucleotide sequence ID" value="NZ_BAAAZA010000021.1"/>
</dbReference>
<sequence>MEALARFLGIKEPQNADLAETAVQLPKARVVNALFAHVAAACEYDIRDPKTWSHLTAWQARYLLVLESLGQADSGSYQLSEVESQAVAKHRPGAKA</sequence>
<protein>
    <submittedName>
        <fullName evidence="1">Uncharacterized protein</fullName>
    </submittedName>
</protein>